<evidence type="ECO:0000313" key="5">
    <source>
        <dbReference type="Proteomes" id="UP001228905"/>
    </source>
</evidence>
<evidence type="ECO:0000256" key="1">
    <source>
        <dbReference type="ARBA" id="ARBA00022500"/>
    </source>
</evidence>
<comment type="function">
    <text evidence="3">Probably deamidates glutamine residues to glutamate on methyl-accepting chemotaxis receptors (MCPs), playing an important role in chemotaxis.</text>
</comment>
<evidence type="ECO:0000256" key="2">
    <source>
        <dbReference type="ARBA" id="ARBA00022801"/>
    </source>
</evidence>
<dbReference type="EMBL" id="JAUSVS010000007">
    <property type="protein sequence ID" value="MDQ0465534.1"/>
    <property type="molecule type" value="Genomic_DNA"/>
</dbReference>
<dbReference type="SUPFAM" id="SSF64438">
    <property type="entry name" value="CNF1/YfiH-like putative cysteine hydrolases"/>
    <property type="match status" value="1"/>
</dbReference>
<dbReference type="CDD" id="cd16352">
    <property type="entry name" value="CheD"/>
    <property type="match status" value="1"/>
</dbReference>
<dbReference type="InterPro" id="IPR005659">
    <property type="entry name" value="Chemorcpt_Glu_NH3ase_CheD"/>
</dbReference>
<gene>
    <name evidence="3" type="primary">cheD</name>
    <name evidence="4" type="ORF">QO010_003323</name>
</gene>
<dbReference type="Proteomes" id="UP001228905">
    <property type="component" value="Unassembled WGS sequence"/>
</dbReference>
<keyword evidence="5" id="KW-1185">Reference proteome</keyword>
<comment type="catalytic activity">
    <reaction evidence="3">
        <text>L-glutaminyl-[protein] + H2O = L-glutamyl-[protein] + NH4(+)</text>
        <dbReference type="Rhea" id="RHEA:16441"/>
        <dbReference type="Rhea" id="RHEA-COMP:10207"/>
        <dbReference type="Rhea" id="RHEA-COMP:10208"/>
        <dbReference type="ChEBI" id="CHEBI:15377"/>
        <dbReference type="ChEBI" id="CHEBI:28938"/>
        <dbReference type="ChEBI" id="CHEBI:29973"/>
        <dbReference type="ChEBI" id="CHEBI:30011"/>
        <dbReference type="EC" id="3.5.1.44"/>
    </reaction>
</comment>
<name>A0ABU0IU55_9CAUL</name>
<dbReference type="Pfam" id="PF03975">
    <property type="entry name" value="CheD"/>
    <property type="match status" value="1"/>
</dbReference>
<evidence type="ECO:0000256" key="3">
    <source>
        <dbReference type="HAMAP-Rule" id="MF_01440"/>
    </source>
</evidence>
<protein>
    <recommendedName>
        <fullName evidence="3">Probable chemoreceptor glutamine deamidase CheD</fullName>
        <ecNumber evidence="3">3.5.1.44</ecNumber>
    </recommendedName>
</protein>
<dbReference type="PANTHER" id="PTHR35147:SF2">
    <property type="entry name" value="CHEMORECEPTOR GLUTAMINE DEAMIDASE CHED-RELATED"/>
    <property type="match status" value="1"/>
</dbReference>
<comment type="similarity">
    <text evidence="3">Belongs to the CheD family.</text>
</comment>
<dbReference type="GO" id="GO:0050568">
    <property type="term" value="F:protein-glutamine glutaminase activity"/>
    <property type="evidence" value="ECO:0007669"/>
    <property type="project" value="UniProtKB-EC"/>
</dbReference>
<keyword evidence="1 3" id="KW-0145">Chemotaxis</keyword>
<dbReference type="PANTHER" id="PTHR35147">
    <property type="entry name" value="CHEMORECEPTOR GLUTAMINE DEAMIDASE CHED-RELATED"/>
    <property type="match status" value="1"/>
</dbReference>
<accession>A0ABU0IU55</accession>
<comment type="caution">
    <text evidence="4">The sequence shown here is derived from an EMBL/GenBank/DDBJ whole genome shotgun (WGS) entry which is preliminary data.</text>
</comment>
<dbReference type="InterPro" id="IPR038592">
    <property type="entry name" value="CheD-like_sf"/>
</dbReference>
<dbReference type="Gene3D" id="3.30.1330.200">
    <property type="match status" value="1"/>
</dbReference>
<reference evidence="4 5" key="1">
    <citation type="submission" date="2023-07" db="EMBL/GenBank/DDBJ databases">
        <title>Genomic Encyclopedia of Type Strains, Phase IV (KMG-IV): sequencing the most valuable type-strain genomes for metagenomic binning, comparative biology and taxonomic classification.</title>
        <authorList>
            <person name="Goeker M."/>
        </authorList>
    </citation>
    <scope>NUCLEOTIDE SEQUENCE [LARGE SCALE GENOMIC DNA]</scope>
    <source>
        <strain evidence="4 5">DSM 18695</strain>
    </source>
</reference>
<dbReference type="InterPro" id="IPR011324">
    <property type="entry name" value="Cytotoxic_necrot_fac-like_cat"/>
</dbReference>
<dbReference type="EC" id="3.5.1.44" evidence="3"/>
<sequence>MTSAESAFRKVHVIQGGHFVTDDGNVVLSTVLGSCVAACLRDPLAGIGGMNHFLLGESRTEGQADGEMIRYGAYAMEVLINGLMARGASRNRLEAKLFGGARMLGGLSDIGAANARFARKFLADEGIPLLGESLGGDAARRLEFWPVSGRVRQRLVSVQEVEQKPARAPIPAPAAADGGDLELF</sequence>
<organism evidence="4 5">
    <name type="scientific">Caulobacter ginsengisoli</name>
    <dbReference type="NCBI Taxonomy" id="400775"/>
    <lineage>
        <taxon>Bacteria</taxon>
        <taxon>Pseudomonadati</taxon>
        <taxon>Pseudomonadota</taxon>
        <taxon>Alphaproteobacteria</taxon>
        <taxon>Caulobacterales</taxon>
        <taxon>Caulobacteraceae</taxon>
        <taxon>Caulobacter</taxon>
    </lineage>
</organism>
<proteinExistence type="inferred from homology"/>
<evidence type="ECO:0000313" key="4">
    <source>
        <dbReference type="EMBL" id="MDQ0465534.1"/>
    </source>
</evidence>
<dbReference type="HAMAP" id="MF_01440">
    <property type="entry name" value="CheD"/>
    <property type="match status" value="1"/>
</dbReference>
<dbReference type="RefSeq" id="WP_307350945.1">
    <property type="nucleotide sequence ID" value="NZ_JAUSVS010000007.1"/>
</dbReference>
<keyword evidence="2 3" id="KW-0378">Hydrolase</keyword>